<dbReference type="PROSITE" id="PS50005">
    <property type="entry name" value="TPR"/>
    <property type="match status" value="1"/>
</dbReference>
<dbReference type="SUPFAM" id="SSF48452">
    <property type="entry name" value="TPR-like"/>
    <property type="match status" value="1"/>
</dbReference>
<dbReference type="InterPro" id="IPR019734">
    <property type="entry name" value="TPR_rpt"/>
</dbReference>
<sequence>MTLTLGPDADTFYQRGWARSATGRPRPALEDYQQALTMYRQVGDRVGEATTLTNMGHVYDNLGDRQQVLDHYHQALPVTREVGDRAGEAVIRYNIAMVRRA</sequence>
<evidence type="ECO:0000256" key="1">
    <source>
        <dbReference type="PROSITE-ProRule" id="PRU00339"/>
    </source>
</evidence>
<feature type="repeat" description="TPR" evidence="1">
    <location>
        <begin position="49"/>
        <end position="82"/>
    </location>
</feature>
<reference evidence="2 3" key="1">
    <citation type="submission" date="2023-07" db="EMBL/GenBank/DDBJ databases">
        <title>Micromonospora profundi TRM 95458 converts glycerol to a new osmotic compound.</title>
        <authorList>
            <person name="Lu D."/>
        </authorList>
    </citation>
    <scope>NUCLEOTIDE SEQUENCE [LARGE SCALE GENOMIC DNA]</scope>
    <source>
        <strain evidence="2 3">TRM95458</strain>
    </source>
</reference>
<gene>
    <name evidence="2" type="ORF">Q3V37_17930</name>
</gene>
<dbReference type="EMBL" id="CP130472">
    <property type="protein sequence ID" value="WLS43296.1"/>
    <property type="molecule type" value="Genomic_DNA"/>
</dbReference>
<keyword evidence="3" id="KW-1185">Reference proteome</keyword>
<dbReference type="Pfam" id="PF13176">
    <property type="entry name" value="TPR_7"/>
    <property type="match status" value="1"/>
</dbReference>
<evidence type="ECO:0000313" key="3">
    <source>
        <dbReference type="Proteomes" id="UP001235874"/>
    </source>
</evidence>
<organism evidence="2 3">
    <name type="scientific">Micromonospora profundi</name>
    <dbReference type="NCBI Taxonomy" id="1420889"/>
    <lineage>
        <taxon>Bacteria</taxon>
        <taxon>Bacillati</taxon>
        <taxon>Actinomycetota</taxon>
        <taxon>Actinomycetes</taxon>
        <taxon>Micromonosporales</taxon>
        <taxon>Micromonosporaceae</taxon>
        <taxon>Micromonospora</taxon>
    </lineage>
</organism>
<dbReference type="Pfam" id="PF13181">
    <property type="entry name" value="TPR_8"/>
    <property type="match status" value="1"/>
</dbReference>
<dbReference type="SMART" id="SM00028">
    <property type="entry name" value="TPR"/>
    <property type="match status" value="2"/>
</dbReference>
<proteinExistence type="predicted"/>
<dbReference type="KEGG" id="mprn:Q3V37_17930"/>
<dbReference type="PANTHER" id="PTHR10098:SF108">
    <property type="entry name" value="TETRATRICOPEPTIDE REPEAT PROTEIN 28"/>
    <property type="match status" value="1"/>
</dbReference>
<dbReference type="Gene3D" id="1.25.40.10">
    <property type="entry name" value="Tetratricopeptide repeat domain"/>
    <property type="match status" value="1"/>
</dbReference>
<dbReference type="RefSeq" id="WP_306270712.1">
    <property type="nucleotide sequence ID" value="NZ_CP130472.1"/>
</dbReference>
<name>A0AAJ6HMG1_9ACTN</name>
<accession>A0AAJ6HMG1</accession>
<dbReference type="PANTHER" id="PTHR10098">
    <property type="entry name" value="RAPSYN-RELATED"/>
    <property type="match status" value="1"/>
</dbReference>
<evidence type="ECO:0000313" key="2">
    <source>
        <dbReference type="EMBL" id="WLS43296.1"/>
    </source>
</evidence>
<dbReference type="InterPro" id="IPR011990">
    <property type="entry name" value="TPR-like_helical_dom_sf"/>
</dbReference>
<keyword evidence="1" id="KW-0802">TPR repeat</keyword>
<dbReference type="Proteomes" id="UP001235874">
    <property type="component" value="Chromosome"/>
</dbReference>
<dbReference type="AlphaFoldDB" id="A0AAJ6HMG1"/>
<protein>
    <submittedName>
        <fullName evidence="2">Tetratricopeptide repeat protein</fullName>
    </submittedName>
</protein>